<dbReference type="Pfam" id="PF07940">
    <property type="entry name" value="Hepar_II_III_C"/>
    <property type="match status" value="1"/>
</dbReference>
<dbReference type="Gene3D" id="1.50.10.100">
    <property type="entry name" value="Chondroitin AC/alginate lyase"/>
    <property type="match status" value="1"/>
</dbReference>
<evidence type="ECO:0000259" key="5">
    <source>
        <dbReference type="Pfam" id="PF07940"/>
    </source>
</evidence>
<dbReference type="AlphaFoldDB" id="A0A366H325"/>
<dbReference type="Proteomes" id="UP000253426">
    <property type="component" value="Unassembled WGS sequence"/>
</dbReference>
<accession>A0A366H325</accession>
<dbReference type="Gene3D" id="2.70.98.70">
    <property type="match status" value="1"/>
</dbReference>
<keyword evidence="3" id="KW-0574">Periplasm</keyword>
<dbReference type="RefSeq" id="WP_113961951.1">
    <property type="nucleotide sequence ID" value="NZ_QNRR01000017.1"/>
</dbReference>
<evidence type="ECO:0000256" key="3">
    <source>
        <dbReference type="ARBA" id="ARBA00022764"/>
    </source>
</evidence>
<sequence length="651" mass="72245">MVTMNNKSTSAVPLKNNRMASLQWYYHRLMVMDPVEVVGRVREKLRARTEARDAGALDGARVSAEPLPAPWLPPVGSAPSMLKDQLARDAKKLLAGTWSLYGWREIQVALPPIWHKDHAGGVEVPCQERHLNHRSLPPGADARTIWEINRWAEMVRLAMHGRENGDLTAIGMAQSWLLDWVEKNPMGRGINWTSALEGGLRLMNFCWFDALVRDGADAPARKDAQIMAAQRRLVDAIIPTHTWWVKRYASFGSSANNHRLGELTGLLLAVTRWPEMECFVGSAVELWKEIAHCVMAQFGNDGGNHEQALHYHLFAFEMALHASRAMKVNDGPVMERLSLAAEFFSRMEHPGGEPWDYGDSDDAQIVPLPSHRAHAAGEWRAWLSDESSGDGVALNHWLGNAGSLRVTANHPSEAGWWFAKDAGMAVGQLDGWKVRLDASPLGFGKMAAHGHGDALHLSLWDGEQALVIDPGTGGYFGARELRAELAAWEAHNGPQPVDSFKTPRRMGAFLLTQHHARPGLVKEKAQSDAMKASLDHEGHRFTRTVRLGDGGGHSEIHVHDEEQGGGGFRVRWYFTPECYVAVKTMPMTSSMGEVGLRRGAHTWRMQVRGESLQIELKRARASRSYGRVEDCVVLEVRCTGSLETVFARADA</sequence>
<protein>
    <submittedName>
        <fullName evidence="6">Heparinase II/III-like protein</fullName>
    </submittedName>
</protein>
<keyword evidence="2" id="KW-0732">Signal</keyword>
<organism evidence="6 7">
    <name type="scientific">Roseimicrobium gellanilyticum</name>
    <dbReference type="NCBI Taxonomy" id="748857"/>
    <lineage>
        <taxon>Bacteria</taxon>
        <taxon>Pseudomonadati</taxon>
        <taxon>Verrucomicrobiota</taxon>
        <taxon>Verrucomicrobiia</taxon>
        <taxon>Verrucomicrobiales</taxon>
        <taxon>Verrucomicrobiaceae</taxon>
        <taxon>Roseimicrobium</taxon>
    </lineage>
</organism>
<keyword evidence="7" id="KW-1185">Reference proteome</keyword>
<dbReference type="EMBL" id="QNRR01000017">
    <property type="protein sequence ID" value="RBP36358.1"/>
    <property type="molecule type" value="Genomic_DNA"/>
</dbReference>
<dbReference type="InterPro" id="IPR008929">
    <property type="entry name" value="Chondroitin_lyas"/>
</dbReference>
<dbReference type="PANTHER" id="PTHR39210:SF1">
    <property type="entry name" value="HEPARIN-SULFATE LYASE"/>
    <property type="match status" value="1"/>
</dbReference>
<dbReference type="InterPro" id="IPR012480">
    <property type="entry name" value="Hepar_II_III_C"/>
</dbReference>
<comment type="subcellular location">
    <subcellularLocation>
        <location evidence="1">Periplasm</location>
    </subcellularLocation>
</comment>
<evidence type="ECO:0000256" key="4">
    <source>
        <dbReference type="ARBA" id="ARBA00023239"/>
    </source>
</evidence>
<evidence type="ECO:0000313" key="6">
    <source>
        <dbReference type="EMBL" id="RBP36358.1"/>
    </source>
</evidence>
<evidence type="ECO:0000256" key="2">
    <source>
        <dbReference type="ARBA" id="ARBA00022729"/>
    </source>
</evidence>
<comment type="caution">
    <text evidence="6">The sequence shown here is derived from an EMBL/GenBank/DDBJ whole genome shotgun (WGS) entry which is preliminary data.</text>
</comment>
<evidence type="ECO:0000256" key="1">
    <source>
        <dbReference type="ARBA" id="ARBA00004418"/>
    </source>
</evidence>
<dbReference type="SUPFAM" id="SSF48230">
    <property type="entry name" value="Chondroitin AC/alginate lyase"/>
    <property type="match status" value="1"/>
</dbReference>
<evidence type="ECO:0000313" key="7">
    <source>
        <dbReference type="Proteomes" id="UP000253426"/>
    </source>
</evidence>
<dbReference type="OrthoDB" id="7335480at2"/>
<reference evidence="6 7" key="1">
    <citation type="submission" date="2018-06" db="EMBL/GenBank/DDBJ databases">
        <title>Genomic Encyclopedia of Type Strains, Phase IV (KMG-IV): sequencing the most valuable type-strain genomes for metagenomic binning, comparative biology and taxonomic classification.</title>
        <authorList>
            <person name="Goeker M."/>
        </authorList>
    </citation>
    <scope>NUCLEOTIDE SEQUENCE [LARGE SCALE GENOMIC DNA]</scope>
    <source>
        <strain evidence="6 7">DSM 25532</strain>
    </source>
</reference>
<gene>
    <name evidence="6" type="ORF">DES53_11769</name>
</gene>
<dbReference type="GO" id="GO:0042597">
    <property type="term" value="C:periplasmic space"/>
    <property type="evidence" value="ECO:0007669"/>
    <property type="project" value="UniProtKB-SubCell"/>
</dbReference>
<proteinExistence type="predicted"/>
<keyword evidence="4" id="KW-0456">Lyase</keyword>
<dbReference type="PANTHER" id="PTHR39210">
    <property type="entry name" value="HEPARIN-SULFATE LYASE"/>
    <property type="match status" value="1"/>
</dbReference>
<feature type="domain" description="Heparinase II/III-like C-terminal" evidence="5">
    <location>
        <begin position="417"/>
        <end position="619"/>
    </location>
</feature>
<dbReference type="GO" id="GO:0016829">
    <property type="term" value="F:lyase activity"/>
    <property type="evidence" value="ECO:0007669"/>
    <property type="project" value="UniProtKB-KW"/>
</dbReference>
<name>A0A366H325_9BACT</name>